<sequence length="332" mass="37429">MLITLKYNRDKYLALIESKEKASTATKIEDTNGITTTPITRTRSASSVNISTTTPKPTKIVTFRYNSSIYKSPLTSRLSQRRTRNRTPTPQNSLGTTTGEINFSSSIPNTSAGTSLNSSPIKQLQLPETPSYIEEEGEEEVKQEVIEREEDEEENLFSPFGIPLPSKTKDSEDALNFMYKYNELYHIHNNKDVEANDKISAIEHNQAVENVWFDSLNIVADRLHFLREAYKAIQLVKKKKLTGKFDVLLPVSSPIASTRVIGSDMPSSPKSSNMDSNDLYSMRIESGKRLLEGYDEEEEDGAMEEDEESESSHTDTSMAMMARRQTRSKTSI</sequence>
<organism evidence="2 3">
    <name type="scientific">[Candida] subhashii</name>
    <dbReference type="NCBI Taxonomy" id="561895"/>
    <lineage>
        <taxon>Eukaryota</taxon>
        <taxon>Fungi</taxon>
        <taxon>Dikarya</taxon>
        <taxon>Ascomycota</taxon>
        <taxon>Saccharomycotina</taxon>
        <taxon>Pichiomycetes</taxon>
        <taxon>Debaryomycetaceae</taxon>
        <taxon>Spathaspora</taxon>
    </lineage>
</organism>
<dbReference type="EMBL" id="JAGSYN010000149">
    <property type="protein sequence ID" value="KAG7663098.1"/>
    <property type="molecule type" value="Genomic_DNA"/>
</dbReference>
<feature type="compositionally biased region" description="Polar residues" evidence="1">
    <location>
        <begin position="94"/>
        <end position="120"/>
    </location>
</feature>
<dbReference type="Proteomes" id="UP000694255">
    <property type="component" value="Unassembled WGS sequence"/>
</dbReference>
<feature type="region of interest" description="Disordered" evidence="1">
    <location>
        <begin position="74"/>
        <end position="120"/>
    </location>
</feature>
<dbReference type="AlphaFoldDB" id="A0A8J5QMJ0"/>
<comment type="caution">
    <text evidence="2">The sequence shown here is derived from an EMBL/GenBank/DDBJ whole genome shotgun (WGS) entry which is preliminary data.</text>
</comment>
<feature type="compositionally biased region" description="Acidic residues" evidence="1">
    <location>
        <begin position="293"/>
        <end position="309"/>
    </location>
</feature>
<accession>A0A8J5QMJ0</accession>
<dbReference type="OrthoDB" id="4026783at2759"/>
<name>A0A8J5QMJ0_9ASCO</name>
<feature type="region of interest" description="Disordered" evidence="1">
    <location>
        <begin position="290"/>
        <end position="332"/>
    </location>
</feature>
<reference evidence="2 3" key="1">
    <citation type="journal article" date="2021" name="DNA Res.">
        <title>Genome analysis of Candida subhashii reveals its hybrid nature and dual mitochondrial genome conformations.</title>
        <authorList>
            <person name="Mixao V."/>
            <person name="Hegedusova E."/>
            <person name="Saus E."/>
            <person name="Pryszcz L.P."/>
            <person name="Cillingova A."/>
            <person name="Nosek J."/>
            <person name="Gabaldon T."/>
        </authorList>
    </citation>
    <scope>NUCLEOTIDE SEQUENCE [LARGE SCALE GENOMIC DNA]</scope>
    <source>
        <strain evidence="2 3">CBS 10753</strain>
    </source>
</reference>
<dbReference type="RefSeq" id="XP_049263331.1">
    <property type="nucleotide sequence ID" value="XM_049407218.1"/>
</dbReference>
<gene>
    <name evidence="2" type="ORF">J8A68_003370</name>
</gene>
<proteinExistence type="predicted"/>
<evidence type="ECO:0000313" key="2">
    <source>
        <dbReference type="EMBL" id="KAG7663098.1"/>
    </source>
</evidence>
<evidence type="ECO:0000256" key="1">
    <source>
        <dbReference type="SAM" id="MobiDB-lite"/>
    </source>
</evidence>
<keyword evidence="3" id="KW-1185">Reference proteome</keyword>
<dbReference type="GeneID" id="73470170"/>
<evidence type="ECO:0000313" key="3">
    <source>
        <dbReference type="Proteomes" id="UP000694255"/>
    </source>
</evidence>
<protein>
    <submittedName>
        <fullName evidence="2">Uncharacterized protein</fullName>
    </submittedName>
</protein>